<evidence type="ECO:0000313" key="2">
    <source>
        <dbReference type="Proteomes" id="UP000784294"/>
    </source>
</evidence>
<gene>
    <name evidence="1" type="ORF">PXEA_LOCUS4665</name>
</gene>
<sequence>MLLVVGAYDGTGVWRGVCVACSLDITGPVGWIASGLASRSSSVHALTISLAFSCRSVGLTCSQEVCACPTSLYHSALLPLLSAPGSSPLACWPRVPVVRTERRIGSHPTLSTTLCLAAPGPFVAKFTRRREEIMPDSPYRSLALPSYHAFTIRRPMKEDFQPTRVHIFACLAPSH</sequence>
<keyword evidence="2" id="KW-1185">Reference proteome</keyword>
<dbReference type="EMBL" id="CAAALY010011220">
    <property type="protein sequence ID" value="VEL11225.1"/>
    <property type="molecule type" value="Genomic_DNA"/>
</dbReference>
<evidence type="ECO:0000313" key="1">
    <source>
        <dbReference type="EMBL" id="VEL11225.1"/>
    </source>
</evidence>
<dbReference type="AlphaFoldDB" id="A0A448WGS1"/>
<proteinExistence type="predicted"/>
<comment type="caution">
    <text evidence="1">The sequence shown here is derived from an EMBL/GenBank/DDBJ whole genome shotgun (WGS) entry which is preliminary data.</text>
</comment>
<accession>A0A448WGS1</accession>
<name>A0A448WGS1_9PLAT</name>
<dbReference type="Proteomes" id="UP000784294">
    <property type="component" value="Unassembled WGS sequence"/>
</dbReference>
<reference evidence="1" key="1">
    <citation type="submission" date="2018-11" db="EMBL/GenBank/DDBJ databases">
        <authorList>
            <consortium name="Pathogen Informatics"/>
        </authorList>
    </citation>
    <scope>NUCLEOTIDE SEQUENCE</scope>
</reference>
<organism evidence="1 2">
    <name type="scientific">Protopolystoma xenopodis</name>
    <dbReference type="NCBI Taxonomy" id="117903"/>
    <lineage>
        <taxon>Eukaryota</taxon>
        <taxon>Metazoa</taxon>
        <taxon>Spiralia</taxon>
        <taxon>Lophotrochozoa</taxon>
        <taxon>Platyhelminthes</taxon>
        <taxon>Monogenea</taxon>
        <taxon>Polyopisthocotylea</taxon>
        <taxon>Polystomatidea</taxon>
        <taxon>Polystomatidae</taxon>
        <taxon>Protopolystoma</taxon>
    </lineage>
</organism>
<protein>
    <submittedName>
        <fullName evidence="1">Uncharacterized protein</fullName>
    </submittedName>
</protein>